<evidence type="ECO:0000313" key="2">
    <source>
        <dbReference type="EMBL" id="MCP8937873.1"/>
    </source>
</evidence>
<sequence>MNTTTADDRRIALVFWSGMALVAAPALWFPVPFSWDFFNHAARFSVLSAAPGDPVLRFYAVHWGVIPNLGIDALYWLLRDILSPVSFLRCLWIVDILLMGAGAWLLSATLHGRPPVTILAVPVLSYNVLLTTGLFNFALGAGLGLVCLSLWLRLRDRPVAMRLVAFNVMAVLLFFAHLVAFAVTVGLIGLMETFPRLRWPRWADIVRGVAVAPFFVAGLVLLLASEPLETKVGFAVEKNLKTLLYAPLASVSLLSDQVAMLGLAAVLFLIIRRGGCRFDPRMSAALLVAYLVVLAMPTSYGPGSLLDARVHVYIAFVAVASLSLRRPQADTRGLVIAFALLIAARVALVLGPWNAFLDDLADVRRTLAAIPPQSRVLVGHVVDDVCEPKAASPQLAHAYQHAVAAAVLERGSFVHLLFTGRGMQPVEVRPEWRRFVLPWQALTPREVTEVLRDDAALAPTSGRVFDTFVLFHFGCRPAVPPAPGLVKAAEGRVDDVYRIAEDAPAPPPAPAR</sequence>
<feature type="transmembrane region" description="Helical" evidence="1">
    <location>
        <begin position="12"/>
        <end position="31"/>
    </location>
</feature>
<comment type="caution">
    <text evidence="2">The sequence shown here is derived from an EMBL/GenBank/DDBJ whole genome shotgun (WGS) entry which is preliminary data.</text>
</comment>
<reference evidence="2 3" key="1">
    <citation type="submission" date="2022-07" db="EMBL/GenBank/DDBJ databases">
        <authorList>
            <person name="Li W.-J."/>
            <person name="Deng Q.-Q."/>
        </authorList>
    </citation>
    <scope>NUCLEOTIDE SEQUENCE [LARGE SCALE GENOMIC DNA]</scope>
    <source>
        <strain evidence="2 3">SYSU M60028</strain>
    </source>
</reference>
<gene>
    <name evidence="2" type="ORF">NK718_05045</name>
</gene>
<evidence type="ECO:0000256" key="1">
    <source>
        <dbReference type="SAM" id="Phobius"/>
    </source>
</evidence>
<feature type="transmembrane region" description="Helical" evidence="1">
    <location>
        <begin position="244"/>
        <end position="270"/>
    </location>
</feature>
<organism evidence="2 3">
    <name type="scientific">Alsobacter ponti</name>
    <dbReference type="NCBI Taxonomy" id="2962936"/>
    <lineage>
        <taxon>Bacteria</taxon>
        <taxon>Pseudomonadati</taxon>
        <taxon>Pseudomonadota</taxon>
        <taxon>Alphaproteobacteria</taxon>
        <taxon>Hyphomicrobiales</taxon>
        <taxon>Alsobacteraceae</taxon>
        <taxon>Alsobacter</taxon>
    </lineage>
</organism>
<keyword evidence="1" id="KW-0472">Membrane</keyword>
<feature type="transmembrane region" description="Helical" evidence="1">
    <location>
        <begin position="336"/>
        <end position="356"/>
    </location>
</feature>
<feature type="transmembrane region" description="Helical" evidence="1">
    <location>
        <begin position="282"/>
        <end position="300"/>
    </location>
</feature>
<dbReference type="EMBL" id="JANCLU010000003">
    <property type="protein sequence ID" value="MCP8937873.1"/>
    <property type="molecule type" value="Genomic_DNA"/>
</dbReference>
<evidence type="ECO:0000313" key="3">
    <source>
        <dbReference type="Proteomes" id="UP001205890"/>
    </source>
</evidence>
<feature type="transmembrane region" description="Helical" evidence="1">
    <location>
        <begin position="164"/>
        <end position="190"/>
    </location>
</feature>
<dbReference type="RefSeq" id="WP_254739256.1">
    <property type="nucleotide sequence ID" value="NZ_JANCLU010000003.1"/>
</dbReference>
<dbReference type="Proteomes" id="UP001205890">
    <property type="component" value="Unassembled WGS sequence"/>
</dbReference>
<keyword evidence="3" id="KW-1185">Reference proteome</keyword>
<feature type="transmembrane region" description="Helical" evidence="1">
    <location>
        <begin position="128"/>
        <end position="152"/>
    </location>
</feature>
<proteinExistence type="predicted"/>
<feature type="transmembrane region" description="Helical" evidence="1">
    <location>
        <begin position="86"/>
        <end position="107"/>
    </location>
</feature>
<protein>
    <submittedName>
        <fullName evidence="2">Uncharacterized protein</fullName>
    </submittedName>
</protein>
<name>A0ABT1L9Y2_9HYPH</name>
<keyword evidence="1" id="KW-0812">Transmembrane</keyword>
<accession>A0ABT1L9Y2</accession>
<keyword evidence="1" id="KW-1133">Transmembrane helix</keyword>